<proteinExistence type="predicted"/>
<keyword evidence="2" id="KW-1185">Reference proteome</keyword>
<dbReference type="RefSeq" id="WP_377345383.1">
    <property type="nucleotide sequence ID" value="NZ_JBHLTP010000003.1"/>
</dbReference>
<reference evidence="1 2" key="1">
    <citation type="submission" date="2024-09" db="EMBL/GenBank/DDBJ databases">
        <authorList>
            <person name="Sun Q."/>
            <person name="Mori K."/>
        </authorList>
    </citation>
    <scope>NUCLEOTIDE SEQUENCE [LARGE SCALE GENOMIC DNA]</scope>
    <source>
        <strain evidence="1 2">NCAIM B.02529</strain>
    </source>
</reference>
<evidence type="ECO:0008006" key="3">
    <source>
        <dbReference type="Google" id="ProtNLM"/>
    </source>
</evidence>
<dbReference type="Proteomes" id="UP001589836">
    <property type="component" value="Unassembled WGS sequence"/>
</dbReference>
<gene>
    <name evidence="1" type="ORF">ACFFGV_04540</name>
</gene>
<evidence type="ECO:0000313" key="2">
    <source>
        <dbReference type="Proteomes" id="UP001589836"/>
    </source>
</evidence>
<comment type="caution">
    <text evidence="1">The sequence shown here is derived from an EMBL/GenBank/DDBJ whole genome shotgun (WGS) entry which is preliminary data.</text>
</comment>
<dbReference type="EMBL" id="JBHLTP010000003">
    <property type="protein sequence ID" value="MFC0522858.1"/>
    <property type="molecule type" value="Genomic_DNA"/>
</dbReference>
<name>A0ABV6LKJ6_9BACI</name>
<protein>
    <recommendedName>
        <fullName evidence="3">DUF4025 domain-containing protein</fullName>
    </recommendedName>
</protein>
<accession>A0ABV6LKJ6</accession>
<organism evidence="1 2">
    <name type="scientific">Pontibacillus salicampi</name>
    <dbReference type="NCBI Taxonomy" id="1449801"/>
    <lineage>
        <taxon>Bacteria</taxon>
        <taxon>Bacillati</taxon>
        <taxon>Bacillota</taxon>
        <taxon>Bacilli</taxon>
        <taxon>Bacillales</taxon>
        <taxon>Bacillaceae</taxon>
        <taxon>Pontibacillus</taxon>
    </lineage>
</organism>
<sequence length="75" mass="8513">MGKYTIKREFHNELAEAFNANTRISKAFNSESPHDGGDGEGELLSNYYMNNNTAAVDITDNSQPHLEDERNKHKE</sequence>
<evidence type="ECO:0000313" key="1">
    <source>
        <dbReference type="EMBL" id="MFC0522858.1"/>
    </source>
</evidence>